<name>A0ABX9KE00_9FUSO</name>
<evidence type="ECO:0000256" key="6">
    <source>
        <dbReference type="ARBA" id="ARBA00023102"/>
    </source>
</evidence>
<dbReference type="EMBL" id="QUAJ01000030">
    <property type="protein sequence ID" value="REI39854.1"/>
    <property type="molecule type" value="Genomic_DNA"/>
</dbReference>
<organism evidence="10 11">
    <name type="scientific">Psychrilyobacter piezotolerans</name>
    <dbReference type="NCBI Taxonomy" id="2293438"/>
    <lineage>
        <taxon>Bacteria</taxon>
        <taxon>Fusobacteriati</taxon>
        <taxon>Fusobacteriota</taxon>
        <taxon>Fusobacteriia</taxon>
        <taxon>Fusobacteriales</taxon>
        <taxon>Fusobacteriaceae</taxon>
        <taxon>Psychrilyobacter</taxon>
    </lineage>
</organism>
<dbReference type="EC" id="3.1.3.15" evidence="3 8"/>
<protein>
    <recommendedName>
        <fullName evidence="3 8">Histidinol-phosphatase</fullName>
        <shortName evidence="8">HolPase</shortName>
        <ecNumber evidence="3 8">3.1.3.15</ecNumber>
    </recommendedName>
</protein>
<evidence type="ECO:0000256" key="5">
    <source>
        <dbReference type="ARBA" id="ARBA00022801"/>
    </source>
</evidence>
<dbReference type="Pfam" id="PF02811">
    <property type="entry name" value="PHP"/>
    <property type="match status" value="1"/>
</dbReference>
<dbReference type="SMART" id="SM00481">
    <property type="entry name" value="POLIIIAc"/>
    <property type="match status" value="1"/>
</dbReference>
<dbReference type="Proteomes" id="UP000263486">
    <property type="component" value="Unassembled WGS sequence"/>
</dbReference>
<dbReference type="InterPro" id="IPR004013">
    <property type="entry name" value="PHP_dom"/>
</dbReference>
<keyword evidence="4 8" id="KW-0028">Amino-acid biosynthesis</keyword>
<feature type="domain" description="Polymerase/histidinol phosphatase N-terminal" evidence="9">
    <location>
        <begin position="9"/>
        <end position="91"/>
    </location>
</feature>
<dbReference type="PANTHER" id="PTHR21039:SF0">
    <property type="entry name" value="HISTIDINOL-PHOSPHATASE"/>
    <property type="match status" value="1"/>
</dbReference>
<evidence type="ECO:0000313" key="11">
    <source>
        <dbReference type="Proteomes" id="UP000263486"/>
    </source>
</evidence>
<evidence type="ECO:0000256" key="4">
    <source>
        <dbReference type="ARBA" id="ARBA00022605"/>
    </source>
</evidence>
<evidence type="ECO:0000256" key="7">
    <source>
        <dbReference type="ARBA" id="ARBA00049158"/>
    </source>
</evidence>
<comment type="caution">
    <text evidence="10">The sequence shown here is derived from an EMBL/GenBank/DDBJ whole genome shotgun (WGS) entry which is preliminary data.</text>
</comment>
<dbReference type="PANTHER" id="PTHR21039">
    <property type="entry name" value="HISTIDINOL PHOSPHATASE-RELATED"/>
    <property type="match status" value="1"/>
</dbReference>
<comment type="pathway">
    <text evidence="1 8">Amino-acid biosynthesis; L-histidine biosynthesis; L-histidine from 5-phospho-alpha-D-ribose 1-diphosphate: step 8/9.</text>
</comment>
<dbReference type="SUPFAM" id="SSF89550">
    <property type="entry name" value="PHP domain-like"/>
    <property type="match status" value="1"/>
</dbReference>
<sequence length="273" mass="31799">MKNRRNTVFDYHIHSEFSDDSTEKIINIVEEAIKKGGKKICFTEHKEFNYPDKDIEFNLDYEGYKREFERIRSIYGKKIELYMGVEIGVQAGEKNIQEIIEYTKEHEFDFILASAHCLEGAGLYGMDPDVKNLDNLFAGYFREMLDVFKHFNDYDVVGHIDLLRRYFLEAQTHELGESKEVLRELFAHIIQEGKGIEINTGGLFYDSANINPTLDILKLYKEAGGEIVTIGSDSHIAERVLSNYEKAVDYLRSAGFEYVTTFARRKKEFHRIK</sequence>
<accession>A0ABX9KE00</accession>
<evidence type="ECO:0000256" key="1">
    <source>
        <dbReference type="ARBA" id="ARBA00004970"/>
    </source>
</evidence>
<keyword evidence="5 8" id="KW-0378">Hydrolase</keyword>
<keyword evidence="6 8" id="KW-0368">Histidine biosynthesis</keyword>
<evidence type="ECO:0000256" key="2">
    <source>
        <dbReference type="ARBA" id="ARBA00009152"/>
    </source>
</evidence>
<proteinExistence type="inferred from homology"/>
<evidence type="ECO:0000259" key="9">
    <source>
        <dbReference type="SMART" id="SM00481"/>
    </source>
</evidence>
<gene>
    <name evidence="10" type="ORF">DYH56_13235</name>
</gene>
<dbReference type="InterPro" id="IPR010140">
    <property type="entry name" value="Histidinol_P_phosphatase_HisJ"/>
</dbReference>
<dbReference type="InterPro" id="IPR016195">
    <property type="entry name" value="Pol/histidinol_Pase-like"/>
</dbReference>
<dbReference type="Gene3D" id="3.20.20.140">
    <property type="entry name" value="Metal-dependent hydrolases"/>
    <property type="match status" value="1"/>
</dbReference>
<evidence type="ECO:0000313" key="10">
    <source>
        <dbReference type="EMBL" id="REI39854.1"/>
    </source>
</evidence>
<comment type="similarity">
    <text evidence="2 8">Belongs to the PHP hydrolase family. HisK subfamily.</text>
</comment>
<comment type="catalytic activity">
    <reaction evidence="7 8">
        <text>L-histidinol phosphate + H2O = L-histidinol + phosphate</text>
        <dbReference type="Rhea" id="RHEA:14465"/>
        <dbReference type="ChEBI" id="CHEBI:15377"/>
        <dbReference type="ChEBI" id="CHEBI:43474"/>
        <dbReference type="ChEBI" id="CHEBI:57699"/>
        <dbReference type="ChEBI" id="CHEBI:57980"/>
        <dbReference type="EC" id="3.1.3.15"/>
    </reaction>
</comment>
<evidence type="ECO:0000256" key="3">
    <source>
        <dbReference type="ARBA" id="ARBA00013085"/>
    </source>
</evidence>
<reference evidence="10 11" key="1">
    <citation type="submission" date="2018-08" db="EMBL/GenBank/DDBJ databases">
        <title>Draft genome sequence of Psychrilyobacter sp. strain SD5 isolated from Black Sea water.</title>
        <authorList>
            <person name="Yadav S."/>
            <person name="Villanueva L."/>
            <person name="Damste J.S.S."/>
        </authorList>
    </citation>
    <scope>NUCLEOTIDE SEQUENCE [LARGE SCALE GENOMIC DNA]</scope>
    <source>
        <strain evidence="10 11">SD5</strain>
    </source>
</reference>
<dbReference type="InterPro" id="IPR003141">
    <property type="entry name" value="Pol/His_phosphatase_N"/>
</dbReference>
<keyword evidence="11" id="KW-1185">Reference proteome</keyword>
<dbReference type="NCBIfam" id="TIGR01856">
    <property type="entry name" value="hisJ_fam"/>
    <property type="match status" value="1"/>
</dbReference>
<evidence type="ECO:0000256" key="8">
    <source>
        <dbReference type="RuleBase" id="RU366003"/>
    </source>
</evidence>